<dbReference type="PANTHER" id="PTHR11571:SF150">
    <property type="entry name" value="GLUTATHIONE S-TRANSFERASE"/>
    <property type="match status" value="1"/>
</dbReference>
<dbReference type="Pfam" id="PF02798">
    <property type="entry name" value="GST_N"/>
    <property type="match status" value="1"/>
</dbReference>
<dbReference type="STRING" id="763665.A0A2G5BHZ7"/>
<dbReference type="PROSITE" id="PS50404">
    <property type="entry name" value="GST_NTER"/>
    <property type="match status" value="1"/>
</dbReference>
<dbReference type="InterPro" id="IPR004045">
    <property type="entry name" value="Glutathione_S-Trfase_N"/>
</dbReference>
<organism evidence="3 4">
    <name type="scientific">Coemansia reversa (strain ATCC 12441 / NRRL 1564)</name>
    <dbReference type="NCBI Taxonomy" id="763665"/>
    <lineage>
        <taxon>Eukaryota</taxon>
        <taxon>Fungi</taxon>
        <taxon>Fungi incertae sedis</taxon>
        <taxon>Zoopagomycota</taxon>
        <taxon>Kickxellomycotina</taxon>
        <taxon>Kickxellomycetes</taxon>
        <taxon>Kickxellales</taxon>
        <taxon>Kickxellaceae</taxon>
        <taxon>Coemansia</taxon>
    </lineage>
</organism>
<evidence type="ECO:0000259" key="1">
    <source>
        <dbReference type="PROSITE" id="PS50404"/>
    </source>
</evidence>
<dbReference type="AlphaFoldDB" id="A0A2G5BHZ7"/>
<dbReference type="InterPro" id="IPR004046">
    <property type="entry name" value="GST_C"/>
</dbReference>
<dbReference type="CDD" id="cd03039">
    <property type="entry name" value="GST_N_Sigma_like"/>
    <property type="match status" value="1"/>
</dbReference>
<dbReference type="InterPro" id="IPR010987">
    <property type="entry name" value="Glutathione-S-Trfase_C-like"/>
</dbReference>
<accession>A0A2G5BHZ7</accession>
<sequence length="225" mass="25330">MASTTKSPSYILRYFDIPGRGEMSRLLLTAANVEWVDEHPEWPQEKSNQPFDRLPVFIVKSEDGGPDCVICESGNIERYISRAHGLLPADLKKSAIQEQLRDQLAEVVDTFFIYYNAISEEDKKARLKEFEEILIKIIAVKTKIIKENGVPGRLFGDSLSYADMAACAFYRSLILGYGTFRKDLIDIVKPKLTPEIIKLISTVETDPALSKYFSKAKSLSAELSA</sequence>
<dbReference type="SUPFAM" id="SSF47616">
    <property type="entry name" value="GST C-terminal domain-like"/>
    <property type="match status" value="1"/>
</dbReference>
<reference evidence="3 4" key="1">
    <citation type="journal article" date="2015" name="Genome Biol. Evol.">
        <title>Phylogenomic analyses indicate that early fungi evolved digesting cell walls of algal ancestors of land plants.</title>
        <authorList>
            <person name="Chang Y."/>
            <person name="Wang S."/>
            <person name="Sekimoto S."/>
            <person name="Aerts A.L."/>
            <person name="Choi C."/>
            <person name="Clum A."/>
            <person name="LaButti K.M."/>
            <person name="Lindquist E.A."/>
            <person name="Yee Ngan C."/>
            <person name="Ohm R.A."/>
            <person name="Salamov A.A."/>
            <person name="Grigoriev I.V."/>
            <person name="Spatafora J.W."/>
            <person name="Berbee M.L."/>
        </authorList>
    </citation>
    <scope>NUCLEOTIDE SEQUENCE [LARGE SCALE GENOMIC DNA]</scope>
    <source>
        <strain evidence="3 4">NRRL 1564</strain>
    </source>
</reference>
<evidence type="ECO:0008006" key="5">
    <source>
        <dbReference type="Google" id="ProtNLM"/>
    </source>
</evidence>
<feature type="domain" description="GST N-terminal" evidence="1">
    <location>
        <begin position="8"/>
        <end position="88"/>
    </location>
</feature>
<dbReference type="Proteomes" id="UP000242474">
    <property type="component" value="Unassembled WGS sequence"/>
</dbReference>
<dbReference type="GO" id="GO:0004364">
    <property type="term" value="F:glutathione transferase activity"/>
    <property type="evidence" value="ECO:0007669"/>
    <property type="project" value="TreeGrafter"/>
</dbReference>
<dbReference type="InterPro" id="IPR036249">
    <property type="entry name" value="Thioredoxin-like_sf"/>
</dbReference>
<keyword evidence="4" id="KW-1185">Reference proteome</keyword>
<proteinExistence type="predicted"/>
<dbReference type="Gene3D" id="1.20.1050.10">
    <property type="match status" value="1"/>
</dbReference>
<protein>
    <recommendedName>
        <fullName evidence="5">Glutathione S-transferase</fullName>
    </recommendedName>
</protein>
<name>A0A2G5BHZ7_COERN</name>
<dbReference type="Gene3D" id="3.40.30.10">
    <property type="entry name" value="Glutaredoxin"/>
    <property type="match status" value="1"/>
</dbReference>
<dbReference type="PROSITE" id="PS50405">
    <property type="entry name" value="GST_CTER"/>
    <property type="match status" value="1"/>
</dbReference>
<evidence type="ECO:0000313" key="4">
    <source>
        <dbReference type="Proteomes" id="UP000242474"/>
    </source>
</evidence>
<dbReference type="InterPro" id="IPR036282">
    <property type="entry name" value="Glutathione-S-Trfase_C_sf"/>
</dbReference>
<dbReference type="PANTHER" id="PTHR11571">
    <property type="entry name" value="GLUTATHIONE S-TRANSFERASE"/>
    <property type="match status" value="1"/>
</dbReference>
<dbReference type="EMBL" id="KZ303489">
    <property type="protein sequence ID" value="PIA18623.1"/>
    <property type="molecule type" value="Genomic_DNA"/>
</dbReference>
<dbReference type="Pfam" id="PF14497">
    <property type="entry name" value="GST_C_3"/>
    <property type="match status" value="1"/>
</dbReference>
<dbReference type="InterPro" id="IPR050213">
    <property type="entry name" value="GST_superfamily"/>
</dbReference>
<feature type="domain" description="GST C-terminal" evidence="2">
    <location>
        <begin position="90"/>
        <end position="223"/>
    </location>
</feature>
<evidence type="ECO:0000259" key="2">
    <source>
        <dbReference type="PROSITE" id="PS50405"/>
    </source>
</evidence>
<gene>
    <name evidence="3" type="ORF">COEREDRAFT_6331</name>
</gene>
<evidence type="ECO:0000313" key="3">
    <source>
        <dbReference type="EMBL" id="PIA18623.1"/>
    </source>
</evidence>
<dbReference type="GO" id="GO:0006749">
    <property type="term" value="P:glutathione metabolic process"/>
    <property type="evidence" value="ECO:0007669"/>
    <property type="project" value="TreeGrafter"/>
</dbReference>
<dbReference type="SUPFAM" id="SSF52833">
    <property type="entry name" value="Thioredoxin-like"/>
    <property type="match status" value="1"/>
</dbReference>
<dbReference type="OrthoDB" id="414243at2759"/>